<dbReference type="InterPro" id="IPR019734">
    <property type="entry name" value="TPR_rpt"/>
</dbReference>
<dbReference type="OrthoDB" id="8776071at2"/>
<comment type="caution">
    <text evidence="1">The sequence shown here is derived from an EMBL/GenBank/DDBJ whole genome shotgun (WGS) entry which is preliminary data.</text>
</comment>
<dbReference type="PANTHER" id="PTHR12558:SF13">
    <property type="entry name" value="CELL DIVISION CYCLE PROTEIN 27 HOMOLOG"/>
    <property type="match status" value="1"/>
</dbReference>
<dbReference type="EMBL" id="SNXS01000003">
    <property type="protein sequence ID" value="TDP71060.1"/>
    <property type="molecule type" value="Genomic_DNA"/>
</dbReference>
<evidence type="ECO:0000313" key="2">
    <source>
        <dbReference type="Proteomes" id="UP000295361"/>
    </source>
</evidence>
<keyword evidence="2" id="KW-1185">Reference proteome</keyword>
<sequence>MDSSFDALIAQGLAASLANQSDTALDCFSQAIDCEPASGLPYFLIGAEHAQLGRVQDAEAAFSSAVLLSPEMSLARYQLGLLQFASDRLPMALVTWQPLLALPESDPLRYFVAGFVEMQRNEPALAIQHFKRGIELNSENPPMNRDVEMVIQQLSALCLVGSVAHDGKTPDASAQMHVLLANYRPNGSPH</sequence>
<protein>
    <submittedName>
        <fullName evidence="1">Uncharacterized protein</fullName>
    </submittedName>
</protein>
<dbReference type="InterPro" id="IPR011990">
    <property type="entry name" value="TPR-like_helical_dom_sf"/>
</dbReference>
<evidence type="ECO:0000313" key="1">
    <source>
        <dbReference type="EMBL" id="TDP71060.1"/>
    </source>
</evidence>
<accession>A0A4R6QLW2</accession>
<gene>
    <name evidence="1" type="ORF">DES47_10338</name>
</gene>
<dbReference type="Proteomes" id="UP000295361">
    <property type="component" value="Unassembled WGS sequence"/>
</dbReference>
<organism evidence="1 2">
    <name type="scientific">Roseateles toxinivorans</name>
    <dbReference type="NCBI Taxonomy" id="270368"/>
    <lineage>
        <taxon>Bacteria</taxon>
        <taxon>Pseudomonadati</taxon>
        <taxon>Pseudomonadota</taxon>
        <taxon>Betaproteobacteria</taxon>
        <taxon>Burkholderiales</taxon>
        <taxon>Sphaerotilaceae</taxon>
        <taxon>Roseateles</taxon>
    </lineage>
</organism>
<proteinExistence type="predicted"/>
<dbReference type="PANTHER" id="PTHR12558">
    <property type="entry name" value="CELL DIVISION CYCLE 16,23,27"/>
    <property type="match status" value="1"/>
</dbReference>
<dbReference type="InParanoid" id="A0A4R6QLW2"/>
<name>A0A4R6QLW2_9BURK</name>
<dbReference type="SUPFAM" id="SSF48452">
    <property type="entry name" value="TPR-like"/>
    <property type="match status" value="1"/>
</dbReference>
<dbReference type="AlphaFoldDB" id="A0A4R6QLW2"/>
<dbReference type="Gene3D" id="1.25.40.10">
    <property type="entry name" value="Tetratricopeptide repeat domain"/>
    <property type="match status" value="1"/>
</dbReference>
<dbReference type="RefSeq" id="WP_133700867.1">
    <property type="nucleotide sequence ID" value="NZ_SNXS01000003.1"/>
</dbReference>
<dbReference type="SMART" id="SM00028">
    <property type="entry name" value="TPR"/>
    <property type="match status" value="4"/>
</dbReference>
<reference evidence="1 2" key="1">
    <citation type="submission" date="2019-03" db="EMBL/GenBank/DDBJ databases">
        <title>Genomic Encyclopedia of Type Strains, Phase IV (KMG-IV): sequencing the most valuable type-strain genomes for metagenomic binning, comparative biology and taxonomic classification.</title>
        <authorList>
            <person name="Goeker M."/>
        </authorList>
    </citation>
    <scope>NUCLEOTIDE SEQUENCE [LARGE SCALE GENOMIC DNA]</scope>
    <source>
        <strain evidence="1 2">DSM 16998</strain>
    </source>
</reference>